<gene>
    <name evidence="1" type="ORF">SMN809_LOCUS36652</name>
</gene>
<dbReference type="EMBL" id="CAJOBI010090912">
    <property type="protein sequence ID" value="CAF4541813.1"/>
    <property type="molecule type" value="Genomic_DNA"/>
</dbReference>
<accession>A0A8S2YCL1</accession>
<name>A0A8S2YCL1_9BILA</name>
<evidence type="ECO:0000313" key="2">
    <source>
        <dbReference type="Proteomes" id="UP000676336"/>
    </source>
</evidence>
<dbReference type="Proteomes" id="UP000676336">
    <property type="component" value="Unassembled WGS sequence"/>
</dbReference>
<sequence length="41" mass="4740">MQDCSNGCESLQFDLNDQARWEFMFTYSTNLRGTVTTTLNT</sequence>
<protein>
    <submittedName>
        <fullName evidence="1">Uncharacterized protein</fullName>
    </submittedName>
</protein>
<proteinExistence type="predicted"/>
<feature type="non-terminal residue" evidence="1">
    <location>
        <position position="1"/>
    </location>
</feature>
<comment type="caution">
    <text evidence="1">The sequence shown here is derived from an EMBL/GenBank/DDBJ whole genome shotgun (WGS) entry which is preliminary data.</text>
</comment>
<dbReference type="AlphaFoldDB" id="A0A8S2YCL1"/>
<organism evidence="1 2">
    <name type="scientific">Rotaria magnacalcarata</name>
    <dbReference type="NCBI Taxonomy" id="392030"/>
    <lineage>
        <taxon>Eukaryota</taxon>
        <taxon>Metazoa</taxon>
        <taxon>Spiralia</taxon>
        <taxon>Gnathifera</taxon>
        <taxon>Rotifera</taxon>
        <taxon>Eurotatoria</taxon>
        <taxon>Bdelloidea</taxon>
        <taxon>Philodinida</taxon>
        <taxon>Philodinidae</taxon>
        <taxon>Rotaria</taxon>
    </lineage>
</organism>
<reference evidence="1" key="1">
    <citation type="submission" date="2021-02" db="EMBL/GenBank/DDBJ databases">
        <authorList>
            <person name="Nowell W R."/>
        </authorList>
    </citation>
    <scope>NUCLEOTIDE SEQUENCE</scope>
</reference>
<evidence type="ECO:0000313" key="1">
    <source>
        <dbReference type="EMBL" id="CAF4541813.1"/>
    </source>
</evidence>